<dbReference type="OrthoDB" id="5378462at2"/>
<dbReference type="EMBL" id="CP011125">
    <property type="protein sequence ID" value="AKF04038.1"/>
    <property type="molecule type" value="Genomic_DNA"/>
</dbReference>
<evidence type="ECO:0000256" key="1">
    <source>
        <dbReference type="SAM" id="MobiDB-lite"/>
    </source>
</evidence>
<proteinExistence type="predicted"/>
<evidence type="ECO:0000313" key="4">
    <source>
        <dbReference type="Proteomes" id="UP000034883"/>
    </source>
</evidence>
<evidence type="ECO:0000256" key="2">
    <source>
        <dbReference type="SAM" id="SignalP"/>
    </source>
</evidence>
<feature type="region of interest" description="Disordered" evidence="1">
    <location>
        <begin position="25"/>
        <end position="66"/>
    </location>
</feature>
<protein>
    <submittedName>
        <fullName evidence="3">Phosphate-selective porin O and P</fullName>
    </submittedName>
</protein>
<dbReference type="AlphaFoldDB" id="A0A0F6YFU1"/>
<accession>A0A0F6YFU1</accession>
<keyword evidence="4" id="KW-1185">Reference proteome</keyword>
<dbReference type="Proteomes" id="UP000034883">
    <property type="component" value="Chromosome"/>
</dbReference>
<dbReference type="Gene3D" id="2.40.160.10">
    <property type="entry name" value="Porin"/>
    <property type="match status" value="1"/>
</dbReference>
<dbReference type="InterPro" id="IPR010870">
    <property type="entry name" value="Porin_O/P"/>
</dbReference>
<dbReference type="KEGG" id="samy:DB32_001187"/>
<feature type="signal peptide" evidence="2">
    <location>
        <begin position="1"/>
        <end position="24"/>
    </location>
</feature>
<reference evidence="3 4" key="1">
    <citation type="submission" date="2015-03" db="EMBL/GenBank/DDBJ databases">
        <title>Genome assembly of Sandaracinus amylolyticus DSM 53668.</title>
        <authorList>
            <person name="Sharma G."/>
            <person name="Subramanian S."/>
        </authorList>
    </citation>
    <scope>NUCLEOTIDE SEQUENCE [LARGE SCALE GENOMIC DNA]</scope>
    <source>
        <strain evidence="3 4">DSM 53668</strain>
    </source>
</reference>
<dbReference type="STRING" id="927083.DB32_001187"/>
<dbReference type="Pfam" id="PF07396">
    <property type="entry name" value="Porin_O_P"/>
    <property type="match status" value="1"/>
</dbReference>
<feature type="chain" id="PRO_5002512239" evidence="2">
    <location>
        <begin position="25"/>
        <end position="419"/>
    </location>
</feature>
<dbReference type="SUPFAM" id="SSF56935">
    <property type="entry name" value="Porins"/>
    <property type="match status" value="1"/>
</dbReference>
<organism evidence="3 4">
    <name type="scientific">Sandaracinus amylolyticus</name>
    <dbReference type="NCBI Taxonomy" id="927083"/>
    <lineage>
        <taxon>Bacteria</taxon>
        <taxon>Pseudomonadati</taxon>
        <taxon>Myxococcota</taxon>
        <taxon>Polyangia</taxon>
        <taxon>Polyangiales</taxon>
        <taxon>Sandaracinaceae</taxon>
        <taxon>Sandaracinus</taxon>
    </lineage>
</organism>
<keyword evidence="2" id="KW-0732">Signal</keyword>
<sequence length="419" mass="45562">MLTRVSFALAFVLASSVPVRPASAQQVPVAAPAPRDPSLARDHVEPASAVPAPPPSDPLTLHATAPGVELGFSPDEGAFVRNADRSFSLQIGLLVQVRYQLSSTPDPARESEFIVRMVRPQLRGTVLAPWIRYVVQAELAGTGARLLDLQIDVQPHEAIGLRVGQFLTPFSRTFTTPVPRLLFPDFSIANDAFRADRDTGAMIFGTPFDGLFEYDVGVFNGNRIDQGGNDDDEMLYMARLVASPLGRVALDETPALAAHVPFRVSIGVNGYLGEITRTEPRVDATTGLPTTATLGIEHQRTLGADVAAQWETLAFQAEIYYRDATLVDGTTRDAIGGYAHLAWMFFRPYLDVAARVSVVDPDLATAGDVLRVVEGLIDFYALGNHLKLQLRYANTTDERQHETARATIHSGTLQTQLAF</sequence>
<dbReference type="RefSeq" id="WP_053231434.1">
    <property type="nucleotide sequence ID" value="NZ_CP011125.1"/>
</dbReference>
<feature type="compositionally biased region" description="Low complexity" evidence="1">
    <location>
        <begin position="25"/>
        <end position="37"/>
    </location>
</feature>
<gene>
    <name evidence="3" type="ORF">DB32_001187</name>
</gene>
<evidence type="ECO:0000313" key="3">
    <source>
        <dbReference type="EMBL" id="AKF04038.1"/>
    </source>
</evidence>
<dbReference type="InterPro" id="IPR023614">
    <property type="entry name" value="Porin_dom_sf"/>
</dbReference>
<name>A0A0F6YFU1_9BACT</name>